<dbReference type="GO" id="GO:0004088">
    <property type="term" value="F:carbamoyl-phosphate synthase (glutamine-hydrolyzing) activity"/>
    <property type="evidence" value="ECO:0007669"/>
    <property type="project" value="UniProtKB-UniRule"/>
</dbReference>
<feature type="domain" description="Carbamoyl-phosphate synthase small subunit N-terminal" evidence="12">
    <location>
        <begin position="1"/>
        <end position="131"/>
    </location>
</feature>
<evidence type="ECO:0000256" key="9">
    <source>
        <dbReference type="ARBA" id="ARBA00048816"/>
    </source>
</evidence>
<comment type="subunit">
    <text evidence="11">Composed of two chains; the small (or glutamine) chain promotes the hydrolysis of glutamine to ammonia, which is used by the large (or ammonia) chain to synthesize carbamoyl phosphate. Tetramer of heterodimers (alpha,beta)4.</text>
</comment>
<dbReference type="PRINTS" id="PR00097">
    <property type="entry name" value="ANTSNTHASEII"/>
</dbReference>
<feature type="binding site" evidence="11">
    <location>
        <position position="251"/>
    </location>
    <ligand>
        <name>L-glutamine</name>
        <dbReference type="ChEBI" id="CHEBI:58359"/>
    </ligand>
</feature>
<dbReference type="AlphaFoldDB" id="A0A7X5KMG0"/>
<dbReference type="GO" id="GO:0006207">
    <property type="term" value="P:'de novo' pyrimidine nucleobase biosynthetic process"/>
    <property type="evidence" value="ECO:0007669"/>
    <property type="project" value="InterPro"/>
</dbReference>
<feature type="region of interest" description="CPSase" evidence="11">
    <location>
        <begin position="1"/>
        <end position="173"/>
    </location>
</feature>
<reference evidence="13 14" key="1">
    <citation type="submission" date="2020-01" db="EMBL/GenBank/DDBJ databases">
        <title>Anaeroalcalibacter tamaniensis gen. nov., sp. nov., moderately halophilic strictly anaerobic fermenter bacterium from mud volcano of Taman peninsula.</title>
        <authorList>
            <person name="Frolova A."/>
            <person name="Merkel A.Y."/>
            <person name="Slobodkin A.I."/>
        </authorList>
    </citation>
    <scope>NUCLEOTIDE SEQUENCE [LARGE SCALE GENOMIC DNA]</scope>
    <source>
        <strain evidence="13 14">F-3ap</strain>
    </source>
</reference>
<evidence type="ECO:0000313" key="13">
    <source>
        <dbReference type="EMBL" id="NDL66914.1"/>
    </source>
</evidence>
<dbReference type="HAMAP" id="MF_01209">
    <property type="entry name" value="CPSase_S_chain"/>
    <property type="match status" value="1"/>
</dbReference>
<dbReference type="InterPro" id="IPR036480">
    <property type="entry name" value="CarbP_synth_ssu_N_sf"/>
</dbReference>
<dbReference type="InterPro" id="IPR050472">
    <property type="entry name" value="Anth_synth/Amidotransfase"/>
</dbReference>
<comment type="catalytic activity">
    <reaction evidence="10 11">
        <text>L-glutamine + H2O = L-glutamate + NH4(+)</text>
        <dbReference type="Rhea" id="RHEA:15889"/>
        <dbReference type="ChEBI" id="CHEBI:15377"/>
        <dbReference type="ChEBI" id="CHEBI:28938"/>
        <dbReference type="ChEBI" id="CHEBI:29985"/>
        <dbReference type="ChEBI" id="CHEBI:58359"/>
    </reaction>
</comment>
<feature type="binding site" evidence="11">
    <location>
        <position position="289"/>
    </location>
    <ligand>
        <name>L-glutamine</name>
        <dbReference type="ChEBI" id="CHEBI:58359"/>
    </ligand>
</feature>
<dbReference type="PRINTS" id="PR00099">
    <property type="entry name" value="CPSGATASE"/>
</dbReference>
<evidence type="ECO:0000256" key="4">
    <source>
        <dbReference type="ARBA" id="ARBA00022598"/>
    </source>
</evidence>
<dbReference type="PANTHER" id="PTHR43418">
    <property type="entry name" value="MULTIFUNCTIONAL TRYPTOPHAN BIOSYNTHESIS PROTEIN-RELATED"/>
    <property type="match status" value="1"/>
</dbReference>
<evidence type="ECO:0000256" key="2">
    <source>
        <dbReference type="ARBA" id="ARBA00005077"/>
    </source>
</evidence>
<dbReference type="InterPro" id="IPR002474">
    <property type="entry name" value="CarbamoylP_synth_ssu_N"/>
</dbReference>
<keyword evidence="14" id="KW-1185">Reference proteome</keyword>
<feature type="binding site" evidence="11">
    <location>
        <position position="292"/>
    </location>
    <ligand>
        <name>L-glutamine</name>
        <dbReference type="ChEBI" id="CHEBI:58359"/>
    </ligand>
</feature>
<dbReference type="GO" id="GO:0044205">
    <property type="term" value="P:'de novo' UMP biosynthetic process"/>
    <property type="evidence" value="ECO:0007669"/>
    <property type="project" value="UniProtKB-UniRule"/>
</dbReference>
<dbReference type="FunFam" id="3.50.30.20:FF:000001">
    <property type="entry name" value="Carbamoyl-phosphate synthase small chain"/>
    <property type="match status" value="1"/>
</dbReference>
<sequence>MKATMLLEDGTRLEGQAFGAEGTVLGEVVFNTGMTGYQEILTDPSYAGQVVTMTYPLVGNYGINGKDMESDRVQVSGFVVKELARVPSHWECTETLDQYLKRNNILGMDGVDTRMLTKRIRNKGTMNCILTTEPLEERHRKMLEAYSFPKDIVARVSARETRTYGPPDAPWAVGLVDLGLKRGILEQLLAHSCRVVVFPHDVQAREIEEAALDALLFSNGPGDPKDARNAIALAGAFLGKMPVWGICLGHQIIALALGADTYKLKFGHRGSNHPVIDMETGNVFISSQNHGYAVDGASVEALAATGGPLEGLRVTHWNVNDETVEGLSCPALGMRCVQFHPEEGPGPHDAHHIFSHWVGSLGRR</sequence>
<comment type="function">
    <text evidence="11">Small subunit of the glutamine-dependent carbamoyl phosphate synthetase (CPSase). CPSase catalyzes the formation of carbamoyl phosphate from the ammonia moiety of glutamine, carbonate, and phosphate donated by ATP, constituting the first step of 2 biosynthetic pathways, one leading to arginine and/or urea and the other to pyrimidine nucleotides. The small subunit (glutamine amidotransferase) binds and cleaves glutamine to supply the large subunit with the substrate ammonia.</text>
</comment>
<comment type="pathway">
    <text evidence="2 11">Amino-acid biosynthesis; L-arginine biosynthesis; carbamoyl phosphate from bicarbonate: step 1/1.</text>
</comment>
<keyword evidence="8 11" id="KW-0665">Pyrimidine biosynthesis</keyword>
<dbReference type="NCBIfam" id="TIGR01368">
    <property type="entry name" value="CPSaseIIsmall"/>
    <property type="match status" value="1"/>
</dbReference>
<evidence type="ECO:0000256" key="1">
    <source>
        <dbReference type="ARBA" id="ARBA00004812"/>
    </source>
</evidence>
<feature type="active site" evidence="11">
    <location>
        <position position="340"/>
    </location>
</feature>
<keyword evidence="4 11" id="KW-0436">Ligase</keyword>
<dbReference type="GO" id="GO:0006541">
    <property type="term" value="P:glutamine metabolic process"/>
    <property type="evidence" value="ECO:0007669"/>
    <property type="project" value="InterPro"/>
</dbReference>
<dbReference type="Pfam" id="PF00988">
    <property type="entry name" value="CPSase_sm_chain"/>
    <property type="match status" value="1"/>
</dbReference>
<dbReference type="InterPro" id="IPR017926">
    <property type="entry name" value="GATASE"/>
</dbReference>
<dbReference type="GO" id="GO:0005524">
    <property type="term" value="F:ATP binding"/>
    <property type="evidence" value="ECO:0007669"/>
    <property type="project" value="UniProtKB-UniRule"/>
</dbReference>
<comment type="catalytic activity">
    <reaction evidence="9 11">
        <text>hydrogencarbonate + L-glutamine + 2 ATP + H2O = carbamoyl phosphate + L-glutamate + 2 ADP + phosphate + 2 H(+)</text>
        <dbReference type="Rhea" id="RHEA:18633"/>
        <dbReference type="ChEBI" id="CHEBI:15377"/>
        <dbReference type="ChEBI" id="CHEBI:15378"/>
        <dbReference type="ChEBI" id="CHEBI:17544"/>
        <dbReference type="ChEBI" id="CHEBI:29985"/>
        <dbReference type="ChEBI" id="CHEBI:30616"/>
        <dbReference type="ChEBI" id="CHEBI:43474"/>
        <dbReference type="ChEBI" id="CHEBI:58228"/>
        <dbReference type="ChEBI" id="CHEBI:58359"/>
        <dbReference type="ChEBI" id="CHEBI:456216"/>
        <dbReference type="EC" id="6.3.5.5"/>
    </reaction>
</comment>
<dbReference type="NCBIfam" id="NF009475">
    <property type="entry name" value="PRK12838.1"/>
    <property type="match status" value="1"/>
</dbReference>
<dbReference type="CDD" id="cd01744">
    <property type="entry name" value="GATase1_CPSase"/>
    <property type="match status" value="1"/>
</dbReference>
<evidence type="ECO:0000256" key="11">
    <source>
        <dbReference type="HAMAP-Rule" id="MF_01209"/>
    </source>
</evidence>
<evidence type="ECO:0000256" key="3">
    <source>
        <dbReference type="ARBA" id="ARBA00007800"/>
    </source>
</evidence>
<feature type="binding site" evidence="11">
    <location>
        <position position="45"/>
    </location>
    <ligand>
        <name>L-glutamine</name>
        <dbReference type="ChEBI" id="CHEBI:58359"/>
    </ligand>
</feature>
<dbReference type="Gene3D" id="3.50.30.20">
    <property type="entry name" value="Carbamoyl-phosphate synthase small subunit, N-terminal domain"/>
    <property type="match status" value="1"/>
</dbReference>
<dbReference type="SMART" id="SM01097">
    <property type="entry name" value="CPSase_sm_chain"/>
    <property type="match status" value="1"/>
</dbReference>
<evidence type="ECO:0000256" key="6">
    <source>
        <dbReference type="ARBA" id="ARBA00022840"/>
    </source>
</evidence>
<evidence type="ECO:0000313" key="14">
    <source>
        <dbReference type="Proteomes" id="UP000461585"/>
    </source>
</evidence>
<dbReference type="EC" id="6.3.5.5" evidence="11"/>
<evidence type="ECO:0000256" key="5">
    <source>
        <dbReference type="ARBA" id="ARBA00022741"/>
    </source>
</evidence>
<dbReference type="PRINTS" id="PR00096">
    <property type="entry name" value="GATASE"/>
</dbReference>
<dbReference type="UniPathway" id="UPA00070">
    <property type="reaction ID" value="UER00115"/>
</dbReference>
<evidence type="ECO:0000259" key="12">
    <source>
        <dbReference type="SMART" id="SM01097"/>
    </source>
</evidence>
<keyword evidence="6 11" id="KW-0067">ATP-binding</keyword>
<comment type="pathway">
    <text evidence="1 11">Pyrimidine metabolism; UMP biosynthesis via de novo pathway; (S)-dihydroorotate from bicarbonate: step 1/3.</text>
</comment>
<protein>
    <recommendedName>
        <fullName evidence="11">Carbamoyl phosphate synthase small chain</fullName>
        <ecNumber evidence="11">6.3.5.5</ecNumber>
    </recommendedName>
    <alternativeName>
        <fullName evidence="11">Carbamoyl phosphate synthetase glutamine chain</fullName>
    </alternativeName>
</protein>
<keyword evidence="11" id="KW-0055">Arginine biosynthesis</keyword>
<keyword evidence="11" id="KW-0028">Amino-acid biosynthesis</keyword>
<dbReference type="RefSeq" id="WP_162369641.1">
    <property type="nucleotide sequence ID" value="NZ_JAAEEH010000007.1"/>
</dbReference>
<dbReference type="Gene3D" id="3.40.50.880">
    <property type="match status" value="1"/>
</dbReference>
<evidence type="ECO:0000256" key="10">
    <source>
        <dbReference type="ARBA" id="ARBA00049285"/>
    </source>
</evidence>
<evidence type="ECO:0000256" key="7">
    <source>
        <dbReference type="ARBA" id="ARBA00022962"/>
    </source>
</evidence>
<feature type="active site" evidence="11">
    <location>
        <position position="342"/>
    </location>
</feature>
<evidence type="ECO:0000256" key="8">
    <source>
        <dbReference type="ARBA" id="ARBA00022975"/>
    </source>
</evidence>
<dbReference type="InterPro" id="IPR029062">
    <property type="entry name" value="Class_I_gatase-like"/>
</dbReference>
<dbReference type="Proteomes" id="UP000461585">
    <property type="component" value="Unassembled WGS sequence"/>
</dbReference>
<dbReference type="InterPro" id="IPR006274">
    <property type="entry name" value="CarbamoylP_synth_ssu"/>
</dbReference>
<dbReference type="Pfam" id="PF00117">
    <property type="entry name" value="GATase"/>
    <property type="match status" value="1"/>
</dbReference>
<comment type="similarity">
    <text evidence="3 11">Belongs to the CarA family.</text>
</comment>
<dbReference type="UniPathway" id="UPA00068">
    <property type="reaction ID" value="UER00171"/>
</dbReference>
<name>A0A7X5KMG0_9FIRM</name>
<comment type="caution">
    <text evidence="13">The sequence shown here is derived from an EMBL/GenBank/DDBJ whole genome shotgun (WGS) entry which is preliminary data.</text>
</comment>
<dbReference type="PANTHER" id="PTHR43418:SF7">
    <property type="entry name" value="CARBAMOYL-PHOSPHATE SYNTHASE SMALL CHAIN"/>
    <property type="match status" value="1"/>
</dbReference>
<keyword evidence="7 11" id="KW-0315">Glutamine amidotransferase</keyword>
<dbReference type="SUPFAM" id="SSF52317">
    <property type="entry name" value="Class I glutamine amidotransferase-like"/>
    <property type="match status" value="1"/>
</dbReference>
<accession>A0A7X5KMG0</accession>
<dbReference type="InterPro" id="IPR035686">
    <property type="entry name" value="CPSase_GATase1"/>
</dbReference>
<proteinExistence type="inferred from homology"/>
<organism evidence="13 14">
    <name type="scientific">Anaerotalea alkaliphila</name>
    <dbReference type="NCBI Taxonomy" id="2662126"/>
    <lineage>
        <taxon>Bacteria</taxon>
        <taxon>Bacillati</taxon>
        <taxon>Bacillota</taxon>
        <taxon>Clostridia</taxon>
        <taxon>Eubacteriales</taxon>
        <taxon>Anaerotalea</taxon>
    </lineage>
</organism>
<dbReference type="EMBL" id="JAAEEH010000007">
    <property type="protein sequence ID" value="NDL66914.1"/>
    <property type="molecule type" value="Genomic_DNA"/>
</dbReference>
<feature type="active site" description="Nucleophile" evidence="11">
    <location>
        <position position="247"/>
    </location>
</feature>
<feature type="binding site" evidence="11">
    <location>
        <position position="222"/>
    </location>
    <ligand>
        <name>L-glutamine</name>
        <dbReference type="ChEBI" id="CHEBI:58359"/>
    </ligand>
</feature>
<dbReference type="GO" id="GO:0006526">
    <property type="term" value="P:L-arginine biosynthetic process"/>
    <property type="evidence" value="ECO:0007669"/>
    <property type="project" value="UniProtKB-UniRule"/>
</dbReference>
<keyword evidence="5 11" id="KW-0547">Nucleotide-binding</keyword>
<gene>
    <name evidence="11 13" type="primary">carA</name>
    <name evidence="13" type="ORF">GXN74_04020</name>
</gene>
<feature type="binding site" evidence="11">
    <location>
        <position position="248"/>
    </location>
    <ligand>
        <name>L-glutamine</name>
        <dbReference type="ChEBI" id="CHEBI:58359"/>
    </ligand>
</feature>
<feature type="binding site" evidence="11">
    <location>
        <position position="220"/>
    </location>
    <ligand>
        <name>L-glutamine</name>
        <dbReference type="ChEBI" id="CHEBI:58359"/>
    </ligand>
</feature>
<dbReference type="PROSITE" id="PS51273">
    <property type="entry name" value="GATASE_TYPE_1"/>
    <property type="match status" value="1"/>
</dbReference>
<feature type="binding site" evidence="11">
    <location>
        <position position="291"/>
    </location>
    <ligand>
        <name>L-glutamine</name>
        <dbReference type="ChEBI" id="CHEBI:58359"/>
    </ligand>
</feature>
<dbReference type="SUPFAM" id="SSF52021">
    <property type="entry name" value="Carbamoyl phosphate synthetase, small subunit N-terminal domain"/>
    <property type="match status" value="1"/>
</dbReference>